<evidence type="ECO:0000256" key="1">
    <source>
        <dbReference type="SAM" id="SignalP"/>
    </source>
</evidence>
<evidence type="ECO:0008006" key="4">
    <source>
        <dbReference type="Google" id="ProtNLM"/>
    </source>
</evidence>
<feature type="chain" id="PRO_5001909370" description="Lipoprotein" evidence="1">
    <location>
        <begin position="24"/>
        <end position="145"/>
    </location>
</feature>
<evidence type="ECO:0000313" key="2">
    <source>
        <dbReference type="EMBL" id="KGD64036.1"/>
    </source>
</evidence>
<dbReference type="RefSeq" id="WP_035233829.1">
    <property type="nucleotide sequence ID" value="NZ_ARXV01000012.1"/>
</dbReference>
<feature type="signal peptide" evidence="1">
    <location>
        <begin position="1"/>
        <end position="23"/>
    </location>
</feature>
<proteinExistence type="predicted"/>
<name>A0A095SHD7_9GAMM</name>
<protein>
    <recommendedName>
        <fullName evidence="4">Lipoprotein</fullName>
    </recommendedName>
</protein>
<keyword evidence="3" id="KW-1185">Reference proteome</keyword>
<reference evidence="2 3" key="1">
    <citation type="submission" date="2012-09" db="EMBL/GenBank/DDBJ databases">
        <title>Genome Sequence of alkane-degrading Bacterium Alcanivorax sp. 19-m-6.</title>
        <authorList>
            <person name="Lai Q."/>
            <person name="Shao Z."/>
        </authorList>
    </citation>
    <scope>NUCLEOTIDE SEQUENCE [LARGE SCALE GENOMIC DNA]</scope>
    <source>
        <strain evidence="2 3">19-m-6</strain>
    </source>
</reference>
<evidence type="ECO:0000313" key="3">
    <source>
        <dbReference type="Proteomes" id="UP000029444"/>
    </source>
</evidence>
<dbReference type="EMBL" id="ARXV01000012">
    <property type="protein sequence ID" value="KGD64036.1"/>
    <property type="molecule type" value="Genomic_DNA"/>
</dbReference>
<dbReference type="STRING" id="1177154.Y5S_02804"/>
<gene>
    <name evidence="2" type="ORF">Y5S_02804</name>
</gene>
<dbReference type="Proteomes" id="UP000029444">
    <property type="component" value="Unassembled WGS sequence"/>
</dbReference>
<organism evidence="2 3">
    <name type="scientific">Alcanivorax nanhaiticus</name>
    <dbReference type="NCBI Taxonomy" id="1177154"/>
    <lineage>
        <taxon>Bacteria</taxon>
        <taxon>Pseudomonadati</taxon>
        <taxon>Pseudomonadota</taxon>
        <taxon>Gammaproteobacteria</taxon>
        <taxon>Oceanospirillales</taxon>
        <taxon>Alcanivoracaceae</taxon>
        <taxon>Alcanivorax</taxon>
    </lineage>
</organism>
<dbReference type="PROSITE" id="PS51257">
    <property type="entry name" value="PROKAR_LIPOPROTEIN"/>
    <property type="match status" value="1"/>
</dbReference>
<dbReference type="AlphaFoldDB" id="A0A095SHD7"/>
<accession>A0A095SHD7</accession>
<dbReference type="PATRIC" id="fig|1177154.3.peg.2843"/>
<sequence length="145" mass="15378">MRVIFIFLAIFFTGCASTTVSDAELMAMGSEQYSGAYVVTRVASYGALSDVLSISLGELTGRSSRAEPMLRDLENAKQNGLTNVVIGGNNPSLTARAVRDALALAEPAALQGVTIMVVADEKYHDLIAPEAEQAGIQLVLKPMEN</sequence>
<keyword evidence="1" id="KW-0732">Signal</keyword>
<comment type="caution">
    <text evidence="2">The sequence shown here is derived from an EMBL/GenBank/DDBJ whole genome shotgun (WGS) entry which is preliminary data.</text>
</comment>